<proteinExistence type="predicted"/>
<dbReference type="RefSeq" id="WP_285934374.1">
    <property type="nucleotide sequence ID" value="NZ_JASTZU010000063.1"/>
</dbReference>
<dbReference type="Pfam" id="PF13508">
    <property type="entry name" value="Acetyltransf_7"/>
    <property type="match status" value="1"/>
</dbReference>
<evidence type="ECO:0000259" key="1">
    <source>
        <dbReference type="PROSITE" id="PS51186"/>
    </source>
</evidence>
<gene>
    <name evidence="2" type="ORF">QQS35_21835</name>
</gene>
<dbReference type="PROSITE" id="PS51186">
    <property type="entry name" value="GNAT"/>
    <property type="match status" value="1"/>
</dbReference>
<protein>
    <submittedName>
        <fullName evidence="2">GNAT family N-acetyltransferase</fullName>
    </submittedName>
</protein>
<dbReference type="InterPro" id="IPR000182">
    <property type="entry name" value="GNAT_dom"/>
</dbReference>
<feature type="domain" description="N-acetyltransferase" evidence="1">
    <location>
        <begin position="8"/>
        <end position="135"/>
    </location>
</feature>
<evidence type="ECO:0000313" key="3">
    <source>
        <dbReference type="Proteomes" id="UP001235343"/>
    </source>
</evidence>
<dbReference type="InterPro" id="IPR016181">
    <property type="entry name" value="Acyl_CoA_acyltransferase"/>
</dbReference>
<keyword evidence="3" id="KW-1185">Reference proteome</keyword>
<dbReference type="CDD" id="cd04301">
    <property type="entry name" value="NAT_SF"/>
    <property type="match status" value="1"/>
</dbReference>
<dbReference type="Proteomes" id="UP001235343">
    <property type="component" value="Unassembled WGS sequence"/>
</dbReference>
<dbReference type="InterPro" id="IPR053144">
    <property type="entry name" value="Acetyltransferase_Butenolide"/>
</dbReference>
<dbReference type="SUPFAM" id="SSF55729">
    <property type="entry name" value="Acyl-CoA N-acyltransferases (Nat)"/>
    <property type="match status" value="1"/>
</dbReference>
<dbReference type="EMBL" id="JASTZU010000063">
    <property type="protein sequence ID" value="MDL4843083.1"/>
    <property type="molecule type" value="Genomic_DNA"/>
</dbReference>
<evidence type="ECO:0000313" key="2">
    <source>
        <dbReference type="EMBL" id="MDL4843083.1"/>
    </source>
</evidence>
<organism evidence="2 3">
    <name type="scientific">Aquibacillus rhizosphaerae</name>
    <dbReference type="NCBI Taxonomy" id="3051431"/>
    <lineage>
        <taxon>Bacteria</taxon>
        <taxon>Bacillati</taxon>
        <taxon>Bacillota</taxon>
        <taxon>Bacilli</taxon>
        <taxon>Bacillales</taxon>
        <taxon>Bacillaceae</taxon>
        <taxon>Aquibacillus</taxon>
    </lineage>
</organism>
<dbReference type="Gene3D" id="3.40.630.30">
    <property type="match status" value="1"/>
</dbReference>
<accession>A0ABT7LB54</accession>
<dbReference type="PANTHER" id="PTHR43233:SF1">
    <property type="entry name" value="FAMILY N-ACETYLTRANSFERASE, PUTATIVE (AFU_ORTHOLOGUE AFUA_6G03350)-RELATED"/>
    <property type="match status" value="1"/>
</dbReference>
<sequence>MNWYKGNYVISDNKDLIDVAFVHQLLSNTYWAADRTIETIQKSIENSLAFGLYNENKQIGFARVVTDTVVFSWVLDVAILESYRGSGLGKWLISCLLEHPDIKNTNIALATKDAHDFYRSFQFDLSECMRRPKSS</sequence>
<comment type="caution">
    <text evidence="2">The sequence shown here is derived from an EMBL/GenBank/DDBJ whole genome shotgun (WGS) entry which is preliminary data.</text>
</comment>
<dbReference type="PANTHER" id="PTHR43233">
    <property type="entry name" value="FAMILY N-ACETYLTRANSFERASE, PUTATIVE (AFU_ORTHOLOGUE AFUA_6G03350)-RELATED"/>
    <property type="match status" value="1"/>
</dbReference>
<reference evidence="2 3" key="1">
    <citation type="submission" date="2023-06" db="EMBL/GenBank/DDBJ databases">
        <title>Aquibacillus rhizosphaerae LR5S19.</title>
        <authorList>
            <person name="Sun J.-Q."/>
        </authorList>
    </citation>
    <scope>NUCLEOTIDE SEQUENCE [LARGE SCALE GENOMIC DNA]</scope>
    <source>
        <strain evidence="2 3">LR5S19</strain>
    </source>
</reference>
<name>A0ABT7LB54_9BACI</name>